<gene>
    <name evidence="3" type="ORF">SAMN05660284_02495</name>
</gene>
<dbReference type="InterPro" id="IPR012337">
    <property type="entry name" value="RNaseH-like_sf"/>
</dbReference>
<protein>
    <submittedName>
        <fullName evidence="3">Putative transposase</fullName>
    </submittedName>
</protein>
<dbReference type="Gene3D" id="3.30.420.10">
    <property type="entry name" value="Ribonuclease H-like superfamily/Ribonuclease H"/>
    <property type="match status" value="1"/>
</dbReference>
<dbReference type="InterPro" id="IPR036397">
    <property type="entry name" value="RNaseH_sf"/>
</dbReference>
<dbReference type="InterPro" id="IPR001584">
    <property type="entry name" value="Integrase_cat-core"/>
</dbReference>
<dbReference type="PROSITE" id="PS50994">
    <property type="entry name" value="INTEGRASE"/>
    <property type="match status" value="1"/>
</dbReference>
<evidence type="ECO:0000259" key="2">
    <source>
        <dbReference type="PROSITE" id="PS50994"/>
    </source>
</evidence>
<evidence type="ECO:0000256" key="1">
    <source>
        <dbReference type="SAM" id="MobiDB-lite"/>
    </source>
</evidence>
<dbReference type="RefSeq" id="WP_091197148.1">
    <property type="nucleotide sequence ID" value="NZ_FOVE01000021.1"/>
</dbReference>
<feature type="region of interest" description="Disordered" evidence="1">
    <location>
        <begin position="621"/>
        <end position="649"/>
    </location>
</feature>
<feature type="domain" description="Integrase catalytic" evidence="2">
    <location>
        <begin position="255"/>
        <end position="455"/>
    </location>
</feature>
<dbReference type="OrthoDB" id="5439087at2"/>
<dbReference type="Proteomes" id="UP000242869">
    <property type="component" value="Unassembled WGS sequence"/>
</dbReference>
<proteinExistence type="predicted"/>
<dbReference type="SUPFAM" id="SSF53098">
    <property type="entry name" value="Ribonuclease H-like"/>
    <property type="match status" value="1"/>
</dbReference>
<dbReference type="AlphaFoldDB" id="A0A1I5CUP8"/>
<evidence type="ECO:0000313" key="4">
    <source>
        <dbReference type="Proteomes" id="UP000242869"/>
    </source>
</evidence>
<dbReference type="GO" id="GO:0015074">
    <property type="term" value="P:DNA integration"/>
    <property type="evidence" value="ECO:0007669"/>
    <property type="project" value="InterPro"/>
</dbReference>
<reference evidence="4" key="1">
    <citation type="submission" date="2016-10" db="EMBL/GenBank/DDBJ databases">
        <authorList>
            <person name="Varghese N."/>
            <person name="Submissions S."/>
        </authorList>
    </citation>
    <scope>NUCLEOTIDE SEQUENCE [LARGE SCALE GENOMIC DNA]</scope>
    <source>
        <strain evidence="4">DSM 6150</strain>
    </source>
</reference>
<accession>A0A1I5CUP8</accession>
<keyword evidence="4" id="KW-1185">Reference proteome</keyword>
<dbReference type="GO" id="GO:0003676">
    <property type="term" value="F:nucleic acid binding"/>
    <property type="evidence" value="ECO:0007669"/>
    <property type="project" value="InterPro"/>
</dbReference>
<evidence type="ECO:0000313" key="3">
    <source>
        <dbReference type="EMBL" id="SFN90682.1"/>
    </source>
</evidence>
<dbReference type="STRING" id="83765.SAMN05660284_02495"/>
<sequence>MHRFCFKRGTRFRENQTFWEMHQLLATGKIQFLSDTGEVLNLTREEVLSRWLSQTWRVDEESLGELGKAVYIVTPRDLSTYPPKLQEIAKRRLYYIQAVAPESTPYNPTLWEKLIATAAEACSDTNPPSASSVAEWWRRYRQTKSILKLIPSNKPANSKRKGQQYRIFEEVIGAVYLTEQKLPKLVVAEKIHLAIHQINNGLPAEEKIKPPARSTIYRWLEDLQQDIVDTAREGAEAARMKYRAAIGTVDVKAVLRRIEIDHTSLDLHVIDLQTMLPLGRPWLTKAIDRHSRLIVGFYISFSPPSTHSVLQCLRRSILPKEEWLARYPDIKEIWPAYGIPHLIAVDNGPDLHSEGVELACLDIGITVLFCASKSPDQKGSIERYIRTMNMGLVHRLPGTVFSNPTERGDYAAEERAVIDMETLIHLVTKWIVEVYNVTPHRGAGGRPLDLWLDSAAKEIIEMPTDPQQLELIGGIPAERTLFHYGIELDGLHYNSEQLQMIRRRFGKNIKLSLKYYADDVAHIHVLDPEDKTYLRVPAKLPEYAQGLAREVHRLIREHARKKFGEHCFAPRLLEAKQEIENIVADALRSKKMGVRKAGAKTVLHDSEAVLKGEDPLAKVRRPIKQVKEIPPEELPDGLNDDLPNFGSEG</sequence>
<organism evidence="3 4">
    <name type="scientific">Formivibrio citricus</name>
    <dbReference type="NCBI Taxonomy" id="83765"/>
    <lineage>
        <taxon>Bacteria</taxon>
        <taxon>Pseudomonadati</taxon>
        <taxon>Pseudomonadota</taxon>
        <taxon>Betaproteobacteria</taxon>
        <taxon>Neisseriales</taxon>
        <taxon>Chitinibacteraceae</taxon>
        <taxon>Formivibrio</taxon>
    </lineage>
</organism>
<name>A0A1I5CUP8_9NEIS</name>
<dbReference type="EMBL" id="FOVE01000021">
    <property type="protein sequence ID" value="SFN90682.1"/>
    <property type="molecule type" value="Genomic_DNA"/>
</dbReference>